<protein>
    <recommendedName>
        <fullName evidence="4">Cilia- and flagella-associated protein 300</fullName>
    </recommendedName>
</protein>
<dbReference type="OrthoDB" id="10259249at2759"/>
<gene>
    <name evidence="8" type="ORF">OXX778_LOCUS152</name>
</gene>
<evidence type="ECO:0000256" key="3">
    <source>
        <dbReference type="ARBA" id="ARBA00009205"/>
    </source>
</evidence>
<keyword evidence="6" id="KW-0206">Cytoskeleton</keyword>
<keyword evidence="5" id="KW-0963">Cytoplasm</keyword>
<comment type="caution">
    <text evidence="8">The sequence shown here is derived from an EMBL/GenBank/DDBJ whole genome shotgun (WGS) entry which is preliminary data.</text>
</comment>
<reference evidence="8" key="1">
    <citation type="submission" date="2021-02" db="EMBL/GenBank/DDBJ databases">
        <authorList>
            <person name="Nowell W R."/>
        </authorList>
    </citation>
    <scope>NUCLEOTIDE SEQUENCE</scope>
    <source>
        <strain evidence="8">Ploen Becks lab</strain>
    </source>
</reference>
<sequence length="258" mass="30783">MSEKFRFIEKEFDTITGKTNKESLVKWGMRGKLKTFMFTFDKQFHMGSRDSFILDFFQDDNVFSKIKKMTPTGNWINMESKPNKVKVEDVDCTLLSVDIFDKLYEKNIVRENGSIKKCLDDYYEDILIADELRKLLLLEESDNYEIFSDKERNEFLFKLFKHFCLGGQVCQFEDNVQPYIEVARSVYKDLISVQKNPENNKLRIVSYVFRVEVFDEKNAKIYPNKSVIEQDFCYLIVDPYKRHIILLYHRFDGPLFTD</sequence>
<dbReference type="Pfam" id="PF14926">
    <property type="entry name" value="CFAP300"/>
    <property type="match status" value="1"/>
</dbReference>
<comment type="function">
    <text evidence="1">Cilium- and flagellum-specific protein that plays a role in axonemal structure organization and motility. May play a role in outer and inner dynein arm assembly.</text>
</comment>
<dbReference type="InterPro" id="IPR029416">
    <property type="entry name" value="CFAP300"/>
</dbReference>
<comment type="subcellular location">
    <subcellularLocation>
        <location evidence="2">Cytoplasm</location>
        <location evidence="2">Cytoskeleton</location>
        <location evidence="2">Cilium axoneme</location>
    </subcellularLocation>
</comment>
<comment type="similarity">
    <text evidence="3">Belongs to the CFAP300 family.</text>
</comment>
<dbReference type="Proteomes" id="UP000663879">
    <property type="component" value="Unassembled WGS sequence"/>
</dbReference>
<accession>A0A813M1Y3</accession>
<evidence type="ECO:0000313" key="8">
    <source>
        <dbReference type="EMBL" id="CAF0704526.1"/>
    </source>
</evidence>
<evidence type="ECO:0000256" key="2">
    <source>
        <dbReference type="ARBA" id="ARBA00004430"/>
    </source>
</evidence>
<dbReference type="PANTHER" id="PTHR31078:SF1">
    <property type="entry name" value="CILIA- AND FLAGELLA-ASSOCIATED PROTEIN 300"/>
    <property type="match status" value="1"/>
</dbReference>
<proteinExistence type="inferred from homology"/>
<evidence type="ECO:0000256" key="1">
    <source>
        <dbReference type="ARBA" id="ARBA00002404"/>
    </source>
</evidence>
<evidence type="ECO:0000256" key="6">
    <source>
        <dbReference type="ARBA" id="ARBA00023212"/>
    </source>
</evidence>
<organism evidence="8 9">
    <name type="scientific">Brachionus calyciflorus</name>
    <dbReference type="NCBI Taxonomy" id="104777"/>
    <lineage>
        <taxon>Eukaryota</taxon>
        <taxon>Metazoa</taxon>
        <taxon>Spiralia</taxon>
        <taxon>Gnathifera</taxon>
        <taxon>Rotifera</taxon>
        <taxon>Eurotatoria</taxon>
        <taxon>Monogononta</taxon>
        <taxon>Pseudotrocha</taxon>
        <taxon>Ploima</taxon>
        <taxon>Brachionidae</taxon>
        <taxon>Brachionus</taxon>
    </lineage>
</organism>
<dbReference type="GO" id="GO:0005930">
    <property type="term" value="C:axoneme"/>
    <property type="evidence" value="ECO:0007669"/>
    <property type="project" value="UniProtKB-SubCell"/>
</dbReference>
<evidence type="ECO:0000256" key="4">
    <source>
        <dbReference type="ARBA" id="ARBA00022174"/>
    </source>
</evidence>
<evidence type="ECO:0000313" key="9">
    <source>
        <dbReference type="Proteomes" id="UP000663879"/>
    </source>
</evidence>
<dbReference type="EMBL" id="CAJNOC010000007">
    <property type="protein sequence ID" value="CAF0704526.1"/>
    <property type="molecule type" value="Genomic_DNA"/>
</dbReference>
<evidence type="ECO:0000256" key="5">
    <source>
        <dbReference type="ARBA" id="ARBA00022490"/>
    </source>
</evidence>
<dbReference type="AlphaFoldDB" id="A0A813M1Y3"/>
<evidence type="ECO:0000256" key="7">
    <source>
        <dbReference type="ARBA" id="ARBA00023273"/>
    </source>
</evidence>
<dbReference type="PANTHER" id="PTHR31078">
    <property type="entry name" value="CILIA- AND FLAGELLA-ASSOCIATED PROTEIN 300"/>
    <property type="match status" value="1"/>
</dbReference>
<keyword evidence="7" id="KW-0966">Cell projection</keyword>
<name>A0A813M1Y3_9BILA</name>
<keyword evidence="9" id="KW-1185">Reference proteome</keyword>